<dbReference type="PROSITE" id="PS51163">
    <property type="entry name" value="YRDC"/>
    <property type="match status" value="1"/>
</dbReference>
<dbReference type="SUPFAM" id="SSF55821">
    <property type="entry name" value="YrdC/RibB"/>
    <property type="match status" value="1"/>
</dbReference>
<dbReference type="EC" id="2.7.7.87" evidence="4"/>
<dbReference type="PRINTS" id="PR00719">
    <property type="entry name" value="LMWPTPASE"/>
</dbReference>
<evidence type="ECO:0000256" key="1">
    <source>
        <dbReference type="ARBA" id="ARBA00004496"/>
    </source>
</evidence>
<evidence type="ECO:0000256" key="12">
    <source>
        <dbReference type="ARBA" id="ARBA00029774"/>
    </source>
</evidence>
<comment type="similarity">
    <text evidence="3">Belongs to the low molecular weight phosphotyrosine protein phosphatase family.</text>
</comment>
<dbReference type="CDD" id="cd16344">
    <property type="entry name" value="LMWPAP"/>
    <property type="match status" value="1"/>
</dbReference>
<dbReference type="PANTHER" id="PTHR17490">
    <property type="entry name" value="SUA5"/>
    <property type="match status" value="1"/>
</dbReference>
<dbReference type="NCBIfam" id="TIGR00057">
    <property type="entry name" value="L-threonylcarbamoyladenylate synthase"/>
    <property type="match status" value="1"/>
</dbReference>
<name>A0A2H0LZD4_9BACT</name>
<dbReference type="Pfam" id="PF01300">
    <property type="entry name" value="Sua5_yciO_yrdC"/>
    <property type="match status" value="1"/>
</dbReference>
<protein>
    <recommendedName>
        <fullName evidence="12">L-threonylcarbamoyladenylate synthase</fullName>
        <ecNumber evidence="4">2.7.7.87</ecNumber>
    </recommendedName>
    <alternativeName>
        <fullName evidence="12">L-threonylcarbamoyladenylate synthase</fullName>
    </alternativeName>
</protein>
<reference evidence="16 17" key="1">
    <citation type="submission" date="2017-09" db="EMBL/GenBank/DDBJ databases">
        <title>Depth-based differentiation of microbial function through sediment-hosted aquifers and enrichment of novel symbionts in the deep terrestrial subsurface.</title>
        <authorList>
            <person name="Probst A.J."/>
            <person name="Ladd B."/>
            <person name="Jarett J.K."/>
            <person name="Geller-Mcgrath D.E."/>
            <person name="Sieber C.M."/>
            <person name="Emerson J.B."/>
            <person name="Anantharaman K."/>
            <person name="Thomas B.C."/>
            <person name="Malmstrom R."/>
            <person name="Stieglmeier M."/>
            <person name="Klingl A."/>
            <person name="Woyke T."/>
            <person name="Ryan C.M."/>
            <person name="Banfield J.F."/>
        </authorList>
    </citation>
    <scope>NUCLEOTIDE SEQUENCE [LARGE SCALE GENOMIC DNA]</scope>
    <source>
        <strain evidence="16">CG11_big_fil_rev_8_21_14_0_20_42_13</strain>
    </source>
</reference>
<feature type="active site" description="Proton donor" evidence="14">
    <location>
        <position position="323"/>
    </location>
</feature>
<dbReference type="GO" id="GO:0005524">
    <property type="term" value="F:ATP binding"/>
    <property type="evidence" value="ECO:0007669"/>
    <property type="project" value="UniProtKB-KW"/>
</dbReference>
<evidence type="ECO:0000313" key="16">
    <source>
        <dbReference type="EMBL" id="PIQ89783.1"/>
    </source>
</evidence>
<evidence type="ECO:0000313" key="17">
    <source>
        <dbReference type="Proteomes" id="UP000229641"/>
    </source>
</evidence>
<dbReference type="InterPro" id="IPR036196">
    <property type="entry name" value="Ptyr_pPase_sf"/>
</dbReference>
<dbReference type="PANTHER" id="PTHR17490:SF16">
    <property type="entry name" value="THREONYLCARBAMOYL-AMP SYNTHASE"/>
    <property type="match status" value="1"/>
</dbReference>
<keyword evidence="6" id="KW-0808">Transferase</keyword>
<comment type="catalytic activity">
    <reaction evidence="13">
        <text>L-threonine + hydrogencarbonate + ATP = L-threonylcarbamoyladenylate + diphosphate + H2O</text>
        <dbReference type="Rhea" id="RHEA:36407"/>
        <dbReference type="ChEBI" id="CHEBI:15377"/>
        <dbReference type="ChEBI" id="CHEBI:17544"/>
        <dbReference type="ChEBI" id="CHEBI:30616"/>
        <dbReference type="ChEBI" id="CHEBI:33019"/>
        <dbReference type="ChEBI" id="CHEBI:57926"/>
        <dbReference type="ChEBI" id="CHEBI:73682"/>
        <dbReference type="EC" id="2.7.7.87"/>
    </reaction>
</comment>
<dbReference type="GO" id="GO:0004725">
    <property type="term" value="F:protein tyrosine phosphatase activity"/>
    <property type="evidence" value="ECO:0007669"/>
    <property type="project" value="InterPro"/>
</dbReference>
<evidence type="ECO:0000256" key="8">
    <source>
        <dbReference type="ARBA" id="ARBA00022695"/>
    </source>
</evidence>
<dbReference type="GO" id="GO:0006450">
    <property type="term" value="P:regulation of translational fidelity"/>
    <property type="evidence" value="ECO:0007669"/>
    <property type="project" value="TreeGrafter"/>
</dbReference>
<keyword evidence="11" id="KW-0067">ATP-binding</keyword>
<comment type="similarity">
    <text evidence="2">Belongs to the SUA5 family.</text>
</comment>
<evidence type="ECO:0000256" key="4">
    <source>
        <dbReference type="ARBA" id="ARBA00012584"/>
    </source>
</evidence>
<dbReference type="InterPro" id="IPR017945">
    <property type="entry name" value="DHBP_synth_RibB-like_a/b_dom"/>
</dbReference>
<keyword evidence="10" id="KW-0378">Hydrolase</keyword>
<dbReference type="Pfam" id="PF01451">
    <property type="entry name" value="LMWPc"/>
    <property type="match status" value="1"/>
</dbReference>
<dbReference type="Gene3D" id="3.40.50.2300">
    <property type="match status" value="1"/>
</dbReference>
<dbReference type="AlphaFoldDB" id="A0A2H0LZD4"/>
<comment type="caution">
    <text evidence="16">The sequence shown here is derived from an EMBL/GenBank/DDBJ whole genome shotgun (WGS) entry which is preliminary data.</text>
</comment>
<dbReference type="GO" id="GO:0061710">
    <property type="term" value="F:L-threonylcarbamoyladenylate synthase"/>
    <property type="evidence" value="ECO:0007669"/>
    <property type="project" value="UniProtKB-EC"/>
</dbReference>
<feature type="active site" evidence="14">
    <location>
        <position position="216"/>
    </location>
</feature>
<dbReference type="InterPro" id="IPR017867">
    <property type="entry name" value="Tyr_phospatase_low_mol_wt"/>
</dbReference>
<evidence type="ECO:0000256" key="3">
    <source>
        <dbReference type="ARBA" id="ARBA00011063"/>
    </source>
</evidence>
<dbReference type="GO" id="GO:0008033">
    <property type="term" value="P:tRNA processing"/>
    <property type="evidence" value="ECO:0007669"/>
    <property type="project" value="UniProtKB-KW"/>
</dbReference>
<feature type="domain" description="YrdC-like" evidence="15">
    <location>
        <begin position="15"/>
        <end position="192"/>
    </location>
</feature>
<dbReference type="GO" id="GO:0003725">
    <property type="term" value="F:double-stranded RNA binding"/>
    <property type="evidence" value="ECO:0007669"/>
    <property type="project" value="InterPro"/>
</dbReference>
<dbReference type="InterPro" id="IPR006070">
    <property type="entry name" value="Sua5-like_dom"/>
</dbReference>
<dbReference type="Gene3D" id="3.90.870.10">
    <property type="entry name" value="DHBP synthase"/>
    <property type="match status" value="1"/>
</dbReference>
<evidence type="ECO:0000256" key="13">
    <source>
        <dbReference type="ARBA" id="ARBA00048366"/>
    </source>
</evidence>
<dbReference type="SUPFAM" id="SSF52788">
    <property type="entry name" value="Phosphotyrosine protein phosphatases I"/>
    <property type="match status" value="1"/>
</dbReference>
<accession>A0A2H0LZD4</accession>
<dbReference type="GO" id="GO:0005737">
    <property type="term" value="C:cytoplasm"/>
    <property type="evidence" value="ECO:0007669"/>
    <property type="project" value="UniProtKB-SubCell"/>
</dbReference>
<organism evidence="16 17">
    <name type="scientific">Candidatus Ghiorseimicrobium undicola</name>
    <dbReference type="NCBI Taxonomy" id="1974746"/>
    <lineage>
        <taxon>Bacteria</taxon>
        <taxon>Pseudomonadati</taxon>
        <taxon>Candidatus Omnitrophota</taxon>
        <taxon>Candidatus Ghiorseimicrobium</taxon>
    </lineage>
</organism>
<dbReference type="InterPro" id="IPR050156">
    <property type="entry name" value="TC-AMP_synthase_SUA5"/>
</dbReference>
<evidence type="ECO:0000259" key="15">
    <source>
        <dbReference type="PROSITE" id="PS51163"/>
    </source>
</evidence>
<keyword evidence="5" id="KW-0963">Cytoplasm</keyword>
<keyword evidence="8" id="KW-0548">Nucleotidyltransferase</keyword>
<evidence type="ECO:0000256" key="6">
    <source>
        <dbReference type="ARBA" id="ARBA00022679"/>
    </source>
</evidence>
<dbReference type="EMBL" id="PCWA01000015">
    <property type="protein sequence ID" value="PIQ89783.1"/>
    <property type="molecule type" value="Genomic_DNA"/>
</dbReference>
<evidence type="ECO:0000256" key="10">
    <source>
        <dbReference type="ARBA" id="ARBA00022801"/>
    </source>
</evidence>
<dbReference type="Proteomes" id="UP000229641">
    <property type="component" value="Unassembled WGS sequence"/>
</dbReference>
<dbReference type="SMART" id="SM00226">
    <property type="entry name" value="LMWPc"/>
    <property type="match status" value="1"/>
</dbReference>
<evidence type="ECO:0000256" key="11">
    <source>
        <dbReference type="ARBA" id="ARBA00022840"/>
    </source>
</evidence>
<evidence type="ECO:0000256" key="7">
    <source>
        <dbReference type="ARBA" id="ARBA00022694"/>
    </source>
</evidence>
<dbReference type="InterPro" id="IPR023485">
    <property type="entry name" value="Ptyr_pPase"/>
</dbReference>
<sequence length="352" mass="39143">MKTQVIKINPLDPEKEKIRDAALVLANGGLVAFPTETVYGLGANVNNGRAVERLYEVKIRPKDKPFTVQIAAKEIIDDFSYKVLPFVYRLIDRFWPGPLTLILESRDNNKIGLRMPNNKIALGLLHAAAIPLAVPSANISSHPPSLTANDVLRDLDGKIELIVDGGKVELGIESTVVDVVNLPIRILRNGAIGGDILEKIANSKEILFVCTGNSCRSVMAKYLLEKELKIRKREDIFCASCGIGALGGMEATPFVKSLLNEEGIDSSAHRARRLNEWMLKRADLILAMDSIHKDEINRLYPVLREKVYLLSEFAEGGDSGIYDPIGRPEEEYRKCFLQIKKLIKKAAEKICR</sequence>
<feature type="active site" description="Nucleophile" evidence="14">
    <location>
        <position position="210"/>
    </location>
</feature>
<evidence type="ECO:0000256" key="14">
    <source>
        <dbReference type="PIRSR" id="PIRSR617867-1"/>
    </source>
</evidence>
<evidence type="ECO:0000256" key="2">
    <source>
        <dbReference type="ARBA" id="ARBA00007663"/>
    </source>
</evidence>
<evidence type="ECO:0000256" key="9">
    <source>
        <dbReference type="ARBA" id="ARBA00022741"/>
    </source>
</evidence>
<evidence type="ECO:0000256" key="5">
    <source>
        <dbReference type="ARBA" id="ARBA00022490"/>
    </source>
</evidence>
<keyword evidence="9" id="KW-0547">Nucleotide-binding</keyword>
<proteinExistence type="inferred from homology"/>
<dbReference type="GO" id="GO:0000049">
    <property type="term" value="F:tRNA binding"/>
    <property type="evidence" value="ECO:0007669"/>
    <property type="project" value="TreeGrafter"/>
</dbReference>
<gene>
    <name evidence="16" type="ORF">COV72_01055</name>
</gene>
<comment type="subcellular location">
    <subcellularLocation>
        <location evidence="1">Cytoplasm</location>
    </subcellularLocation>
</comment>
<keyword evidence="7" id="KW-0819">tRNA processing</keyword>